<reference evidence="3" key="1">
    <citation type="submission" date="2022-10" db="EMBL/GenBank/DDBJ databases">
        <title>Genome assembly of Pristionchus species.</title>
        <authorList>
            <person name="Yoshida K."/>
            <person name="Sommer R.J."/>
        </authorList>
    </citation>
    <scope>NUCLEOTIDE SEQUENCE [LARGE SCALE GENOMIC DNA]</scope>
    <source>
        <strain evidence="3">RS5460</strain>
    </source>
</reference>
<protein>
    <recommendedName>
        <fullName evidence="4">HMG domain-containing protein</fullName>
    </recommendedName>
</protein>
<dbReference type="AlphaFoldDB" id="A0AAN5D043"/>
<dbReference type="EMBL" id="BTRK01000006">
    <property type="protein sequence ID" value="GMR61523.1"/>
    <property type="molecule type" value="Genomic_DNA"/>
</dbReference>
<evidence type="ECO:0000313" key="2">
    <source>
        <dbReference type="EMBL" id="GMR61523.1"/>
    </source>
</evidence>
<evidence type="ECO:0000313" key="3">
    <source>
        <dbReference type="Proteomes" id="UP001328107"/>
    </source>
</evidence>
<sequence>YLCSCNAPLSALLESLDHRHREHSDQLSEMECIHAKAIRAGEYDQPKGEPYIDGGISLISDKLRLYLVCAEKIQPAVVRTYRTRATCILCHKDTCPHVKALNGSSHLDLQSEEMDGEGEGTVVIQWKDVASTRCDHAQPLHRKTRECTVVDDRGVLSKTLVTIETSVCCKNIIYPSSVFCLSEGMILNTSLLKFYESMLAKAAMTLSGYWRSLVDYGLEMGRSQEEILSLSSLSRAWNAYLARLHIPDHKFGCDQCGKYPRALVFDGIQLGIRSSVANEKEIPKGKYTFIESPLPYLGKLQENM</sequence>
<evidence type="ECO:0008006" key="4">
    <source>
        <dbReference type="Google" id="ProtNLM"/>
    </source>
</evidence>
<reference evidence="1" key="2">
    <citation type="submission" date="2023-06" db="EMBL/GenBank/DDBJ databases">
        <title>Genome assembly of Pristionchus species.</title>
        <authorList>
            <person name="Yoshida K."/>
            <person name="Sommer R.J."/>
        </authorList>
    </citation>
    <scope>NUCLEOTIDE SEQUENCE</scope>
    <source>
        <strain evidence="1 3">RS5460</strain>
    </source>
</reference>
<keyword evidence="3" id="KW-1185">Reference proteome</keyword>
<dbReference type="Proteomes" id="UP001328107">
    <property type="component" value="Unassembled WGS sequence"/>
</dbReference>
<gene>
    <name evidence="1" type="ORF">PMAYCL1PPCAC_23867</name>
    <name evidence="2" type="ORF">PMAYCL1PPCAC_31718</name>
</gene>
<dbReference type="EMBL" id="BTRK01000005">
    <property type="protein sequence ID" value="GMR53672.1"/>
    <property type="molecule type" value="Genomic_DNA"/>
</dbReference>
<organism evidence="1 3">
    <name type="scientific">Pristionchus mayeri</name>
    <dbReference type="NCBI Taxonomy" id="1317129"/>
    <lineage>
        <taxon>Eukaryota</taxon>
        <taxon>Metazoa</taxon>
        <taxon>Ecdysozoa</taxon>
        <taxon>Nematoda</taxon>
        <taxon>Chromadorea</taxon>
        <taxon>Rhabditida</taxon>
        <taxon>Rhabditina</taxon>
        <taxon>Diplogasteromorpha</taxon>
        <taxon>Diplogasteroidea</taxon>
        <taxon>Neodiplogasteridae</taxon>
        <taxon>Pristionchus</taxon>
    </lineage>
</organism>
<evidence type="ECO:0000313" key="1">
    <source>
        <dbReference type="EMBL" id="GMR53672.1"/>
    </source>
</evidence>
<name>A0AAN5D043_9BILA</name>
<feature type="non-terminal residue" evidence="1">
    <location>
        <position position="1"/>
    </location>
</feature>
<accession>A0AAN5D043</accession>
<comment type="caution">
    <text evidence="1">The sequence shown here is derived from an EMBL/GenBank/DDBJ whole genome shotgun (WGS) entry which is preliminary data.</text>
</comment>
<proteinExistence type="predicted"/>